<protein>
    <recommendedName>
        <fullName evidence="2">Disease resistance protein winged helix domain-containing protein</fullName>
    </recommendedName>
</protein>
<dbReference type="Gene3D" id="1.10.10.10">
    <property type="entry name" value="Winged helix-like DNA-binding domain superfamily/Winged helix DNA-binding domain"/>
    <property type="match status" value="1"/>
</dbReference>
<dbReference type="PANTHER" id="PTHR23155:SF1076">
    <property type="entry name" value="LEUCINE-RICH REPEAT (LRR) FAMILY PROTEIN-RELATED"/>
    <property type="match status" value="1"/>
</dbReference>
<name>A0A9D5D117_9LILI</name>
<evidence type="ECO:0000259" key="2">
    <source>
        <dbReference type="Pfam" id="PF23559"/>
    </source>
</evidence>
<dbReference type="EMBL" id="JAGGNH010000002">
    <property type="protein sequence ID" value="KAJ0983186.1"/>
    <property type="molecule type" value="Genomic_DNA"/>
</dbReference>
<evidence type="ECO:0000313" key="3">
    <source>
        <dbReference type="EMBL" id="KAJ0983186.1"/>
    </source>
</evidence>
<dbReference type="OrthoDB" id="638336at2759"/>
<reference evidence="3" key="1">
    <citation type="submission" date="2021-03" db="EMBL/GenBank/DDBJ databases">
        <authorList>
            <person name="Li Z."/>
            <person name="Yang C."/>
        </authorList>
    </citation>
    <scope>NUCLEOTIDE SEQUENCE</scope>
    <source>
        <strain evidence="3">Dzin_1.0</strain>
        <tissue evidence="3">Leaf</tissue>
    </source>
</reference>
<dbReference type="Pfam" id="PF23559">
    <property type="entry name" value="WHD_DRP"/>
    <property type="match status" value="1"/>
</dbReference>
<dbReference type="Proteomes" id="UP001085076">
    <property type="component" value="Miscellaneous, Linkage group lg02"/>
</dbReference>
<feature type="domain" description="Disease resistance protein winged helix" evidence="2">
    <location>
        <begin position="132"/>
        <end position="200"/>
    </location>
</feature>
<evidence type="ECO:0000256" key="1">
    <source>
        <dbReference type="SAM" id="Coils"/>
    </source>
</evidence>
<dbReference type="InterPro" id="IPR044974">
    <property type="entry name" value="Disease_R_plants"/>
</dbReference>
<dbReference type="InterPro" id="IPR058922">
    <property type="entry name" value="WHD_DRP"/>
</dbReference>
<feature type="coiled-coil region" evidence="1">
    <location>
        <begin position="19"/>
        <end position="66"/>
    </location>
</feature>
<organism evidence="3 4">
    <name type="scientific">Dioscorea zingiberensis</name>
    <dbReference type="NCBI Taxonomy" id="325984"/>
    <lineage>
        <taxon>Eukaryota</taxon>
        <taxon>Viridiplantae</taxon>
        <taxon>Streptophyta</taxon>
        <taxon>Embryophyta</taxon>
        <taxon>Tracheophyta</taxon>
        <taxon>Spermatophyta</taxon>
        <taxon>Magnoliopsida</taxon>
        <taxon>Liliopsida</taxon>
        <taxon>Dioscoreales</taxon>
        <taxon>Dioscoreaceae</taxon>
        <taxon>Dioscorea</taxon>
    </lineage>
</organism>
<gene>
    <name evidence="3" type="ORF">J5N97_011441</name>
</gene>
<reference evidence="3" key="2">
    <citation type="journal article" date="2022" name="Hortic Res">
        <title>The genome of Dioscorea zingiberensis sheds light on the biosynthesis, origin and evolution of the medicinally important diosgenin saponins.</title>
        <authorList>
            <person name="Li Y."/>
            <person name="Tan C."/>
            <person name="Li Z."/>
            <person name="Guo J."/>
            <person name="Li S."/>
            <person name="Chen X."/>
            <person name="Wang C."/>
            <person name="Dai X."/>
            <person name="Yang H."/>
            <person name="Song W."/>
            <person name="Hou L."/>
            <person name="Xu J."/>
            <person name="Tong Z."/>
            <person name="Xu A."/>
            <person name="Yuan X."/>
            <person name="Wang W."/>
            <person name="Yang Q."/>
            <person name="Chen L."/>
            <person name="Sun Z."/>
            <person name="Wang K."/>
            <person name="Pan B."/>
            <person name="Chen J."/>
            <person name="Bao Y."/>
            <person name="Liu F."/>
            <person name="Qi X."/>
            <person name="Gang D.R."/>
            <person name="Wen J."/>
            <person name="Li J."/>
        </authorList>
    </citation>
    <scope>NUCLEOTIDE SEQUENCE</scope>
    <source>
        <strain evidence="3">Dzin_1.0</strain>
    </source>
</reference>
<accession>A0A9D5D117</accession>
<dbReference type="InterPro" id="IPR036388">
    <property type="entry name" value="WH-like_DNA-bd_sf"/>
</dbReference>
<proteinExistence type="predicted"/>
<dbReference type="PANTHER" id="PTHR23155">
    <property type="entry name" value="DISEASE RESISTANCE PROTEIN RP"/>
    <property type="match status" value="1"/>
</dbReference>
<evidence type="ECO:0000313" key="4">
    <source>
        <dbReference type="Proteomes" id="UP001085076"/>
    </source>
</evidence>
<dbReference type="GO" id="GO:0098542">
    <property type="term" value="P:defense response to other organism"/>
    <property type="evidence" value="ECO:0007669"/>
    <property type="project" value="TreeGrafter"/>
</dbReference>
<dbReference type="AlphaFoldDB" id="A0A9D5D117"/>
<sequence>MENVFGPLNTLEVKLEKKLESIARQIDSILKNINETEETTMLAEGLEKIENNVGNILKEMEEQMKEGFKREKKGSDTLKEDKFTSSKAGLDKEQRRSESDSFFIKCGAMARLRDMINDLDLQVKHCFFCLAVFPEDSIIKKRLLIYLWIGWGIVVPVGNNTAEQVAERCFTELVNKGLVNPIYRKHRKIVDSFSMNSRIREVMISEAKKRRFFLSEKKTKEILDELIISEPDKLIKGSLQVVRYSRGDDSLALVNVNVQEQYLQFKANEEPAKKETNNKMENFRVMQLGRWQSVDKPHIEMENIEFLKRFLKELSVEWKRLQDMFSSLGYLEVKECPILLKEKFKGALDSDGVWRKEY</sequence>
<keyword evidence="1" id="KW-0175">Coiled coil</keyword>
<keyword evidence="4" id="KW-1185">Reference proteome</keyword>
<comment type="caution">
    <text evidence="3">The sequence shown here is derived from an EMBL/GenBank/DDBJ whole genome shotgun (WGS) entry which is preliminary data.</text>
</comment>